<dbReference type="EMBL" id="BTGU01000004">
    <property type="protein sequence ID" value="GMN34467.1"/>
    <property type="molecule type" value="Genomic_DNA"/>
</dbReference>
<keyword evidence="3" id="KW-1185">Reference proteome</keyword>
<name>A0AA88CYC0_FICCA</name>
<dbReference type="AlphaFoldDB" id="A0AA88CYC0"/>
<feature type="compositionally biased region" description="Gly residues" evidence="1">
    <location>
        <begin position="44"/>
        <end position="56"/>
    </location>
</feature>
<sequence length="69" mass="7731">MRWWGLIARGRVHWRSQGRGLLARSREGEGGFLPEVSRRAGDNFVGGGDSRVGNRGGWPNPNREWVKGD</sequence>
<evidence type="ECO:0000313" key="3">
    <source>
        <dbReference type="Proteomes" id="UP001187192"/>
    </source>
</evidence>
<protein>
    <submittedName>
        <fullName evidence="2">Uncharacterized protein</fullName>
    </submittedName>
</protein>
<reference evidence="2" key="1">
    <citation type="submission" date="2023-07" db="EMBL/GenBank/DDBJ databases">
        <title>draft genome sequence of fig (Ficus carica).</title>
        <authorList>
            <person name="Takahashi T."/>
            <person name="Nishimura K."/>
        </authorList>
    </citation>
    <scope>NUCLEOTIDE SEQUENCE</scope>
</reference>
<evidence type="ECO:0000313" key="2">
    <source>
        <dbReference type="EMBL" id="GMN34467.1"/>
    </source>
</evidence>
<gene>
    <name evidence="2" type="ORF">TIFTF001_004697</name>
</gene>
<dbReference type="Proteomes" id="UP001187192">
    <property type="component" value="Unassembled WGS sequence"/>
</dbReference>
<accession>A0AA88CYC0</accession>
<feature type="region of interest" description="Disordered" evidence="1">
    <location>
        <begin position="39"/>
        <end position="69"/>
    </location>
</feature>
<organism evidence="2 3">
    <name type="scientific">Ficus carica</name>
    <name type="common">Common fig</name>
    <dbReference type="NCBI Taxonomy" id="3494"/>
    <lineage>
        <taxon>Eukaryota</taxon>
        <taxon>Viridiplantae</taxon>
        <taxon>Streptophyta</taxon>
        <taxon>Embryophyta</taxon>
        <taxon>Tracheophyta</taxon>
        <taxon>Spermatophyta</taxon>
        <taxon>Magnoliopsida</taxon>
        <taxon>eudicotyledons</taxon>
        <taxon>Gunneridae</taxon>
        <taxon>Pentapetalae</taxon>
        <taxon>rosids</taxon>
        <taxon>fabids</taxon>
        <taxon>Rosales</taxon>
        <taxon>Moraceae</taxon>
        <taxon>Ficeae</taxon>
        <taxon>Ficus</taxon>
    </lineage>
</organism>
<proteinExistence type="predicted"/>
<evidence type="ECO:0000256" key="1">
    <source>
        <dbReference type="SAM" id="MobiDB-lite"/>
    </source>
</evidence>
<comment type="caution">
    <text evidence="2">The sequence shown here is derived from an EMBL/GenBank/DDBJ whole genome shotgun (WGS) entry which is preliminary data.</text>
</comment>